<accession>A0A857JFI1</accession>
<dbReference type="PANTHER" id="PTHR16026">
    <property type="entry name" value="CARTILAGE ACIDIC PROTEIN 1"/>
    <property type="match status" value="1"/>
</dbReference>
<dbReference type="InterPro" id="IPR013517">
    <property type="entry name" value="FG-GAP"/>
</dbReference>
<dbReference type="InterPro" id="IPR011519">
    <property type="entry name" value="UnbV_ASPIC"/>
</dbReference>
<evidence type="ECO:0000256" key="1">
    <source>
        <dbReference type="ARBA" id="ARBA00022729"/>
    </source>
</evidence>
<dbReference type="EMBL" id="CP047656">
    <property type="protein sequence ID" value="QHJ09980.1"/>
    <property type="molecule type" value="Genomic_DNA"/>
</dbReference>
<reference evidence="3 4" key="1">
    <citation type="submission" date="2019-12" db="EMBL/GenBank/DDBJ databases">
        <title>Genome sequencing and assembly of endphytes of Porphyra tenera.</title>
        <authorList>
            <person name="Park J.M."/>
            <person name="Shin R."/>
            <person name="Jo S.H."/>
        </authorList>
    </citation>
    <scope>NUCLEOTIDE SEQUENCE [LARGE SCALE GENOMIC DNA]</scope>
    <source>
        <strain evidence="3 4">GPM4</strain>
    </source>
</reference>
<dbReference type="PANTHER" id="PTHR16026:SF0">
    <property type="entry name" value="CARTILAGE ACIDIC PROTEIN 1"/>
    <property type="match status" value="1"/>
</dbReference>
<keyword evidence="1" id="KW-0732">Signal</keyword>
<dbReference type="Pfam" id="PF13517">
    <property type="entry name" value="FG-GAP_3"/>
    <property type="match status" value="2"/>
</dbReference>
<dbReference type="InterPro" id="IPR027039">
    <property type="entry name" value="Crtac1"/>
</dbReference>
<evidence type="ECO:0000313" key="3">
    <source>
        <dbReference type="EMBL" id="QHJ09980.1"/>
    </source>
</evidence>
<feature type="domain" description="ASPIC/UnbV" evidence="2">
    <location>
        <begin position="696"/>
        <end position="762"/>
    </location>
</feature>
<dbReference type="AlphaFoldDB" id="A0A857JFI1"/>
<evidence type="ECO:0000313" key="4">
    <source>
        <dbReference type="Proteomes" id="UP000464524"/>
    </source>
</evidence>
<keyword evidence="4" id="KW-1185">Reference proteome</keyword>
<dbReference type="KEGG" id="pmes:FX988_00189"/>
<protein>
    <recommendedName>
        <fullName evidence="2">ASPIC/UnbV domain-containing protein</fullName>
    </recommendedName>
</protein>
<name>A0A857JFI1_9ALTE</name>
<evidence type="ECO:0000259" key="2">
    <source>
        <dbReference type="Pfam" id="PF07593"/>
    </source>
</evidence>
<dbReference type="SUPFAM" id="SSF69318">
    <property type="entry name" value="Integrin alpha N-terminal domain"/>
    <property type="match status" value="2"/>
</dbReference>
<gene>
    <name evidence="3" type="ORF">FX988_00189</name>
</gene>
<proteinExistence type="predicted"/>
<dbReference type="InterPro" id="IPR028994">
    <property type="entry name" value="Integrin_alpha_N"/>
</dbReference>
<dbReference type="Gene3D" id="2.130.10.130">
    <property type="entry name" value="Integrin alpha, N-terminal"/>
    <property type="match status" value="2"/>
</dbReference>
<sequence>MLRRTKMSCYLKLAVGSLFVGILAGCGNIAEKDRSSYTAQSSLSKIMEEPVTLTNTENYTTEYFVTGATVKRLNISVEIDASYAQLSLMEGDRVLVDNLDVPKNGNHNLNVLVDFKTPGRHTLTFVRRSNDIVINKVNFEDVSDLVLPNFTNASKQYQLETEVSYKYGGPAIGDIDADGDYDYVLNNHNHVPTQLVTYNGDSPVKLERLFDYPLDFHGSSVGDYDNDGDLDILVAQGGANGTNPTSYILLENEDQTFTNVSPQAGILTPARGRSPRWVDMDLDGDLDVALFNAPTPLSKGPVQYFFKNNGNGTFSQQRVAGLENAPGERVLVTDFNHDGIDDFVVFSPITLWQGNGDFSYTDVTATKLPTHLQGKSGYYAATDIDVNNDGLLDLYFAGSKTHYQLSRKSIDFNPKTKRLDIRDDGEIGTTAVTFAAENAIKLADLDLTYRQYNDGFAIFLGQDKKRTVINAKGFMPEQRPMEMRTAPSELTINPNDAKGWPEERKINGLYIGYLGNNQWQAEWVRDRNIYWKVSFSLTGLQDVDYDWKPNNRNVQDVLLVNRKDFFVENTTDWNIPLGGNHWGVTRADFNNDGWQDLFLYRYGFLAERVADLMLLNNGKGRFETLMTHGAIAKADNGHGDMGQAFDFNNDGRVDLLNGSEEEGAWYLYKNQTEAKNNYLLIDVNYSPVENIDPYSATVTVETRSGNTYQKRVGSAGEVHSQSLMDIVHFGLGNDTHITSATIRWRNGEEVTLQSLTANKLYTTD</sequence>
<organism evidence="3 4">
    <name type="scientific">Paraglaciecola mesophila</name>
    <dbReference type="NCBI Taxonomy" id="197222"/>
    <lineage>
        <taxon>Bacteria</taxon>
        <taxon>Pseudomonadati</taxon>
        <taxon>Pseudomonadota</taxon>
        <taxon>Gammaproteobacteria</taxon>
        <taxon>Alteromonadales</taxon>
        <taxon>Alteromonadaceae</taxon>
        <taxon>Paraglaciecola</taxon>
    </lineage>
</organism>
<dbReference type="PROSITE" id="PS51257">
    <property type="entry name" value="PROKAR_LIPOPROTEIN"/>
    <property type="match status" value="1"/>
</dbReference>
<dbReference type="Proteomes" id="UP000464524">
    <property type="component" value="Chromosome"/>
</dbReference>
<dbReference type="Pfam" id="PF07593">
    <property type="entry name" value="UnbV_ASPIC"/>
    <property type="match status" value="1"/>
</dbReference>